<comment type="similarity">
    <text evidence="2">Belongs to the glycosyltransferase 31 family. Beta3-Gal-T subfamily.</text>
</comment>
<evidence type="ECO:0000313" key="10">
    <source>
        <dbReference type="EMBL" id="JAG00510.1"/>
    </source>
</evidence>
<evidence type="ECO:0000313" key="15">
    <source>
        <dbReference type="EMBL" id="JAQ11136.1"/>
    </source>
</evidence>
<keyword evidence="9" id="KW-0808">Transferase</keyword>
<dbReference type="EMBL" id="GBHO01043095">
    <property type="protein sequence ID" value="JAG00509.1"/>
    <property type="molecule type" value="Transcribed_RNA"/>
</dbReference>
<evidence type="ECO:0000256" key="1">
    <source>
        <dbReference type="ARBA" id="ARBA00004606"/>
    </source>
</evidence>
<dbReference type="EMBL" id="GDHC01007493">
    <property type="protein sequence ID" value="JAQ11136.1"/>
    <property type="molecule type" value="Transcribed_RNA"/>
</dbReference>
<evidence type="ECO:0000256" key="5">
    <source>
        <dbReference type="ARBA" id="ARBA00022989"/>
    </source>
</evidence>
<evidence type="ECO:0000256" key="4">
    <source>
        <dbReference type="ARBA" id="ARBA00022968"/>
    </source>
</evidence>
<dbReference type="GO" id="GO:0016263">
    <property type="term" value="F:glycoprotein-N-acetylgalactosamine 3-beta-galactosyltransferase activity"/>
    <property type="evidence" value="ECO:0007669"/>
    <property type="project" value="TreeGrafter"/>
</dbReference>
<evidence type="ECO:0000256" key="6">
    <source>
        <dbReference type="ARBA" id="ARBA00023136"/>
    </source>
</evidence>
<feature type="transmembrane region" description="Helical" evidence="7">
    <location>
        <begin position="6"/>
        <end position="22"/>
    </location>
</feature>
<proteinExistence type="inferred from homology"/>
<keyword evidence="6 7" id="KW-0472">Membrane</keyword>
<dbReference type="EMBL" id="GBHO01043093">
    <property type="protein sequence ID" value="JAG00511.1"/>
    <property type="molecule type" value="Transcribed_RNA"/>
</dbReference>
<dbReference type="EMBL" id="GBHO01043094">
    <property type="protein sequence ID" value="JAG00510.1"/>
    <property type="molecule type" value="Transcribed_RNA"/>
</dbReference>
<keyword evidence="5 7" id="KW-1133">Transmembrane helix</keyword>
<dbReference type="PANTHER" id="PTHR23033">
    <property type="entry name" value="BETA1,3-GALACTOSYLTRANSFERASE"/>
    <property type="match status" value="1"/>
</dbReference>
<reference evidence="9" key="1">
    <citation type="journal article" date="2014" name="PLoS ONE">
        <title>Transcriptome-Based Identification of ABC Transporters in the Western Tarnished Plant Bug Lygus hesperus.</title>
        <authorList>
            <person name="Hull J.J."/>
            <person name="Chaney K."/>
            <person name="Geib S.M."/>
            <person name="Fabrick J.A."/>
            <person name="Brent C.S."/>
            <person name="Walsh D."/>
            <person name="Lavine L.C."/>
        </authorList>
    </citation>
    <scope>NUCLEOTIDE SEQUENCE</scope>
</reference>
<name>A0A0A9VXZ5_LYGHE</name>
<evidence type="ECO:0000256" key="7">
    <source>
        <dbReference type="SAM" id="Phobius"/>
    </source>
</evidence>
<dbReference type="EMBL" id="GBHO01043090">
    <property type="protein sequence ID" value="JAG00514.1"/>
    <property type="molecule type" value="Transcribed_RNA"/>
</dbReference>
<keyword evidence="4" id="KW-0735">Signal-anchor</keyword>
<dbReference type="AlphaFoldDB" id="A0A0A9VXZ5"/>
<protein>
    <submittedName>
        <fullName evidence="9">Glycoprotein-N-acetylgalactosamine 3-beta-galactosyltransferase 1</fullName>
    </submittedName>
</protein>
<keyword evidence="9" id="KW-0328">Glycosyltransferase</keyword>
<evidence type="ECO:0000313" key="14">
    <source>
        <dbReference type="EMBL" id="JAQ08377.1"/>
    </source>
</evidence>
<reference evidence="14" key="3">
    <citation type="journal article" date="2016" name="Gigascience">
        <title>De novo construction of an expanded transcriptome assembly for the western tarnished plant bug, Lygus hesperus.</title>
        <authorList>
            <person name="Tassone E.E."/>
            <person name="Geib S.M."/>
            <person name="Hall B."/>
            <person name="Fabrick J.A."/>
            <person name="Brent C.S."/>
            <person name="Hull J.J."/>
        </authorList>
    </citation>
    <scope>NUCLEOTIDE SEQUENCE</scope>
</reference>
<evidence type="ECO:0000256" key="2">
    <source>
        <dbReference type="ARBA" id="ARBA00006462"/>
    </source>
</evidence>
<organism evidence="9">
    <name type="scientific">Lygus hesperus</name>
    <name type="common">Western plant bug</name>
    <dbReference type="NCBI Taxonomy" id="30085"/>
    <lineage>
        <taxon>Eukaryota</taxon>
        <taxon>Metazoa</taxon>
        <taxon>Ecdysozoa</taxon>
        <taxon>Arthropoda</taxon>
        <taxon>Hexapoda</taxon>
        <taxon>Insecta</taxon>
        <taxon>Pterygota</taxon>
        <taxon>Neoptera</taxon>
        <taxon>Paraneoptera</taxon>
        <taxon>Hemiptera</taxon>
        <taxon>Heteroptera</taxon>
        <taxon>Panheteroptera</taxon>
        <taxon>Cimicomorpha</taxon>
        <taxon>Miridae</taxon>
        <taxon>Mirini</taxon>
        <taxon>Lygus</taxon>
    </lineage>
</organism>
<evidence type="ECO:0000313" key="13">
    <source>
        <dbReference type="EMBL" id="JAG06994.1"/>
    </source>
</evidence>
<evidence type="ECO:0000313" key="12">
    <source>
        <dbReference type="EMBL" id="JAG00514.1"/>
    </source>
</evidence>
<reference evidence="9" key="2">
    <citation type="submission" date="2014-07" db="EMBL/GenBank/DDBJ databases">
        <authorList>
            <person name="Hull J."/>
        </authorList>
    </citation>
    <scope>NUCLEOTIDE SEQUENCE</scope>
</reference>
<dbReference type="EMBL" id="GBHO01036610">
    <property type="protein sequence ID" value="JAG06994.1"/>
    <property type="molecule type" value="Transcribed_RNA"/>
</dbReference>
<comment type="subcellular location">
    <subcellularLocation>
        <location evidence="1">Membrane</location>
        <topology evidence="1">Single-pass type II membrane protein</topology>
    </subcellularLocation>
</comment>
<dbReference type="InterPro" id="IPR026050">
    <property type="entry name" value="C1GALT1/C1GALT1_chp1"/>
</dbReference>
<dbReference type="GO" id="GO:0016020">
    <property type="term" value="C:membrane"/>
    <property type="evidence" value="ECO:0007669"/>
    <property type="project" value="UniProtKB-SubCell"/>
</dbReference>
<accession>A0A0A9VXZ5</accession>
<dbReference type="EMBL" id="GDHC01010252">
    <property type="protein sequence ID" value="JAQ08377.1"/>
    <property type="molecule type" value="Transcribed_RNA"/>
</dbReference>
<sequence length="397" mass="45972">MICYSGLVFSIGFCVGMFLALMSSDIQNRPGVVDYVVNTRFVSSKDFYEVWLDQLGISRKKLDLDRFSFDPNFKKGSVVLESEYLTSAVNVACAVFTLNVRNSYAVSSSWGSKCNSLQFYSDKLDDYLKTVQIRGKPGTWEFLCLTILDLVTHVSAGWYIFAKDDVYFIPENFRFIVATRDPSKPYYMGRNAVFWGTLYNTGKTAFVLSRGAMELIYNKYNSSFACKQSSTYRNNEDYLLGKYLAELGVTAEDSRDERGRERFHVFTPEHLLAPGYNWIFQKYFSRSLNPTIQGKPGFSPTSVSFHGVQQDYIFLYDFLLYHVKVFNYNGGFGNNRSRVYKPSDNVWKAFVRESLGPDYNVSKVSALDYYKLWDLWDPPEEFVRKLREQFLNKTRRS</sequence>
<keyword evidence="3 7" id="KW-0812">Transmembrane</keyword>
<evidence type="ECO:0000256" key="3">
    <source>
        <dbReference type="ARBA" id="ARBA00022692"/>
    </source>
</evidence>
<dbReference type="EMBL" id="GBHO01043096">
    <property type="protein sequence ID" value="JAG00508.1"/>
    <property type="molecule type" value="Transcribed_RNA"/>
</dbReference>
<dbReference type="Gene3D" id="3.90.550.50">
    <property type="match status" value="1"/>
</dbReference>
<gene>
    <name evidence="9" type="primary">C1galt1_2</name>
    <name evidence="13" type="synonym">C1galt1_0</name>
    <name evidence="12" type="synonym">C1galt1_1</name>
    <name evidence="10" type="synonym">C1galt1_3</name>
    <name evidence="11" type="synonym">C1galt1_4</name>
    <name evidence="8" type="synonym">C1galt1_5</name>
    <name evidence="11" type="ORF">CM83_62854</name>
    <name evidence="10" type="ORF">CM83_62856</name>
    <name evidence="9" type="ORF">CM83_62857</name>
    <name evidence="8" type="ORF">CM83_62859</name>
    <name evidence="12" type="ORF">CM83_62866</name>
    <name evidence="13" type="ORF">CM83_62868</name>
    <name evidence="14" type="ORF">g.58367</name>
    <name evidence="15" type="ORF">g.58368</name>
</gene>
<evidence type="ECO:0000313" key="11">
    <source>
        <dbReference type="EMBL" id="JAG00511.1"/>
    </source>
</evidence>
<evidence type="ECO:0000313" key="9">
    <source>
        <dbReference type="EMBL" id="JAG00509.1"/>
    </source>
</evidence>
<evidence type="ECO:0000313" key="8">
    <source>
        <dbReference type="EMBL" id="JAG00508.1"/>
    </source>
</evidence>
<dbReference type="PANTHER" id="PTHR23033:SF14">
    <property type="entry name" value="GLYCOPROTEIN-N-ACETYLGALACTOSAMINE 3-BETA-GALACTOSYLTRANSFERASE 1-RELATED"/>
    <property type="match status" value="1"/>
</dbReference>